<dbReference type="Pfam" id="PF02517">
    <property type="entry name" value="Rce1-like"/>
    <property type="match status" value="1"/>
</dbReference>
<feature type="transmembrane region" description="Helical" evidence="1">
    <location>
        <begin position="39"/>
        <end position="57"/>
    </location>
</feature>
<feature type="transmembrane region" description="Helical" evidence="1">
    <location>
        <begin position="231"/>
        <end position="253"/>
    </location>
</feature>
<keyword evidence="3" id="KW-0378">Hydrolase</keyword>
<keyword evidence="1" id="KW-1133">Transmembrane helix</keyword>
<keyword evidence="1" id="KW-0472">Membrane</keyword>
<dbReference type="GO" id="GO:0006508">
    <property type="term" value="P:proteolysis"/>
    <property type="evidence" value="ECO:0007669"/>
    <property type="project" value="UniProtKB-KW"/>
</dbReference>
<feature type="transmembrane region" description="Helical" evidence="1">
    <location>
        <begin position="202"/>
        <end position="224"/>
    </location>
</feature>
<gene>
    <name evidence="3" type="ORF">SAMN05421640_1428</name>
</gene>
<evidence type="ECO:0000313" key="3">
    <source>
        <dbReference type="EMBL" id="SNS83208.1"/>
    </source>
</evidence>
<evidence type="ECO:0000256" key="1">
    <source>
        <dbReference type="SAM" id="Phobius"/>
    </source>
</evidence>
<dbReference type="GO" id="GO:0080120">
    <property type="term" value="P:CAAX-box protein maturation"/>
    <property type="evidence" value="ECO:0007669"/>
    <property type="project" value="UniProtKB-ARBA"/>
</dbReference>
<dbReference type="InterPro" id="IPR042150">
    <property type="entry name" value="MmRce1-like"/>
</dbReference>
<feature type="domain" description="CAAX prenyl protease 2/Lysostaphin resistance protein A-like" evidence="2">
    <location>
        <begin position="142"/>
        <end position="244"/>
    </location>
</feature>
<name>A0A239HQ45_EKHLU</name>
<dbReference type="PANTHER" id="PTHR35797">
    <property type="entry name" value="PROTEASE-RELATED"/>
    <property type="match status" value="1"/>
</dbReference>
<protein>
    <submittedName>
        <fullName evidence="3">CAAX protease self-immunity</fullName>
    </submittedName>
</protein>
<accession>A0A239HQ45</accession>
<keyword evidence="3" id="KW-0645">Protease</keyword>
<evidence type="ECO:0000259" key="2">
    <source>
        <dbReference type="Pfam" id="PF02517"/>
    </source>
</evidence>
<sequence>MNKLKQLSNKGWQFVALTVVLSAIPYFFIISGGDTGSSWTLLLMWMPGLAAIILRLVHKEGLFSNLVWNPLKGWKWILLAAFIPFTIEILTIVLSVLTGVAQLQEGFITIENGQVALKGMAMLLGASGQPWYIFIPNFILSYFVGMLLYSLFIAFGEELGWRGYLQKEWASNNSLFGFLMIGVIWGWWHLPGILLGHNYPDYPVLGGIVLMPMVTILFSIAFGVAFNKQRVIWVPVIFHGAVNISAEISNVGLVEETMNRPLNDVIWTGLWVVATLVVWVKRR</sequence>
<dbReference type="GO" id="GO:0004175">
    <property type="term" value="F:endopeptidase activity"/>
    <property type="evidence" value="ECO:0007669"/>
    <property type="project" value="UniProtKB-ARBA"/>
</dbReference>
<keyword evidence="1" id="KW-0812">Transmembrane</keyword>
<feature type="transmembrane region" description="Helical" evidence="1">
    <location>
        <begin position="12"/>
        <end position="33"/>
    </location>
</feature>
<dbReference type="OrthoDB" id="9777755at2"/>
<reference evidence="3 4" key="1">
    <citation type="submission" date="2017-06" db="EMBL/GenBank/DDBJ databases">
        <authorList>
            <person name="Kim H.J."/>
            <person name="Triplett B.A."/>
        </authorList>
    </citation>
    <scope>NUCLEOTIDE SEQUENCE [LARGE SCALE GENOMIC DNA]</scope>
    <source>
        <strain evidence="3 4">DSM 19307</strain>
    </source>
</reference>
<dbReference type="InterPro" id="IPR003675">
    <property type="entry name" value="Rce1/LyrA-like_dom"/>
</dbReference>
<feature type="transmembrane region" description="Helical" evidence="1">
    <location>
        <begin position="77"/>
        <end position="97"/>
    </location>
</feature>
<evidence type="ECO:0000313" key="4">
    <source>
        <dbReference type="Proteomes" id="UP000198393"/>
    </source>
</evidence>
<feature type="transmembrane region" description="Helical" evidence="1">
    <location>
        <begin position="175"/>
        <end position="196"/>
    </location>
</feature>
<feature type="transmembrane region" description="Helical" evidence="1">
    <location>
        <begin position="265"/>
        <end position="280"/>
    </location>
</feature>
<proteinExistence type="predicted"/>
<keyword evidence="4" id="KW-1185">Reference proteome</keyword>
<dbReference type="RefSeq" id="WP_089356165.1">
    <property type="nucleotide sequence ID" value="NZ_FZPD01000002.1"/>
</dbReference>
<organism evidence="3 4">
    <name type="scientific">Ekhidna lutea</name>
    <dbReference type="NCBI Taxonomy" id="447679"/>
    <lineage>
        <taxon>Bacteria</taxon>
        <taxon>Pseudomonadati</taxon>
        <taxon>Bacteroidota</taxon>
        <taxon>Cytophagia</taxon>
        <taxon>Cytophagales</taxon>
        <taxon>Reichenbachiellaceae</taxon>
        <taxon>Ekhidna</taxon>
    </lineage>
</organism>
<dbReference type="AlphaFoldDB" id="A0A239HQ45"/>
<dbReference type="EMBL" id="FZPD01000002">
    <property type="protein sequence ID" value="SNS83208.1"/>
    <property type="molecule type" value="Genomic_DNA"/>
</dbReference>
<feature type="transmembrane region" description="Helical" evidence="1">
    <location>
        <begin position="131"/>
        <end position="155"/>
    </location>
</feature>
<dbReference type="PANTHER" id="PTHR35797:SF1">
    <property type="entry name" value="PROTEASE"/>
    <property type="match status" value="1"/>
</dbReference>
<dbReference type="Proteomes" id="UP000198393">
    <property type="component" value="Unassembled WGS sequence"/>
</dbReference>